<feature type="domain" description="Spore germination protein N-terminal" evidence="11">
    <location>
        <begin position="23"/>
        <end position="191"/>
    </location>
</feature>
<evidence type="ECO:0000313" key="12">
    <source>
        <dbReference type="EMBL" id="QNO15992.1"/>
    </source>
</evidence>
<evidence type="ECO:0000256" key="2">
    <source>
        <dbReference type="ARBA" id="ARBA00007886"/>
    </source>
</evidence>
<dbReference type="Gene3D" id="3.30.300.210">
    <property type="entry name" value="Nutrient germinant receptor protein C, domain 3"/>
    <property type="match status" value="1"/>
</dbReference>
<dbReference type="Pfam" id="PF25198">
    <property type="entry name" value="Spore_GerAC_N"/>
    <property type="match status" value="1"/>
</dbReference>
<evidence type="ECO:0000256" key="5">
    <source>
        <dbReference type="ARBA" id="ARBA00023136"/>
    </source>
</evidence>
<dbReference type="GO" id="GO:0016020">
    <property type="term" value="C:membrane"/>
    <property type="evidence" value="ECO:0007669"/>
    <property type="project" value="UniProtKB-SubCell"/>
</dbReference>
<gene>
    <name evidence="12" type="ORF">HYG86_15055</name>
</gene>
<reference evidence="12 13" key="1">
    <citation type="submission" date="2020-07" db="EMBL/GenBank/DDBJ databases">
        <title>Alkalicella. sp. LB2 genome.</title>
        <authorList>
            <person name="Postec A."/>
            <person name="Quemeneur M."/>
        </authorList>
    </citation>
    <scope>NUCLEOTIDE SEQUENCE [LARGE SCALE GENOMIC DNA]</scope>
    <source>
        <strain evidence="12 13">LB2</strain>
    </source>
</reference>
<dbReference type="InterPro" id="IPR046953">
    <property type="entry name" value="Spore_GerAC-like_C"/>
</dbReference>
<evidence type="ECO:0000256" key="3">
    <source>
        <dbReference type="ARBA" id="ARBA00022544"/>
    </source>
</evidence>
<keyword evidence="3" id="KW-0309">Germination</keyword>
<proteinExistence type="inferred from homology"/>
<evidence type="ECO:0000256" key="4">
    <source>
        <dbReference type="ARBA" id="ARBA00022729"/>
    </source>
</evidence>
<dbReference type="InterPro" id="IPR057336">
    <property type="entry name" value="GerAC_N"/>
</dbReference>
<feature type="coiled-coil region" evidence="8">
    <location>
        <begin position="61"/>
        <end position="88"/>
    </location>
</feature>
<dbReference type="PROSITE" id="PS51257">
    <property type="entry name" value="PROKAR_LIPOPROTEIN"/>
    <property type="match status" value="1"/>
</dbReference>
<comment type="similarity">
    <text evidence="2">Belongs to the GerABKC lipoprotein family.</text>
</comment>
<evidence type="ECO:0000256" key="6">
    <source>
        <dbReference type="ARBA" id="ARBA00023139"/>
    </source>
</evidence>
<protein>
    <submittedName>
        <fullName evidence="12">Ger(X)C family spore germination protein</fullName>
    </submittedName>
</protein>
<dbReference type="InterPro" id="IPR038501">
    <property type="entry name" value="Spore_GerAC_C_sf"/>
</dbReference>
<keyword evidence="13" id="KW-1185">Reference proteome</keyword>
<feature type="chain" id="PRO_5038962146" evidence="9">
    <location>
        <begin position="21"/>
        <end position="368"/>
    </location>
</feature>
<keyword evidence="7" id="KW-0449">Lipoprotein</keyword>
<dbReference type="KEGG" id="acae:HYG86_15055"/>
<evidence type="ECO:0000259" key="10">
    <source>
        <dbReference type="Pfam" id="PF05504"/>
    </source>
</evidence>
<dbReference type="Pfam" id="PF05504">
    <property type="entry name" value="Spore_GerAC"/>
    <property type="match status" value="1"/>
</dbReference>
<dbReference type="PANTHER" id="PTHR35789">
    <property type="entry name" value="SPORE GERMINATION PROTEIN B3"/>
    <property type="match status" value="1"/>
</dbReference>
<evidence type="ECO:0000256" key="9">
    <source>
        <dbReference type="SAM" id="SignalP"/>
    </source>
</evidence>
<dbReference type="AlphaFoldDB" id="A0A7G9WBD0"/>
<evidence type="ECO:0000256" key="7">
    <source>
        <dbReference type="ARBA" id="ARBA00023288"/>
    </source>
</evidence>
<keyword evidence="4 9" id="KW-0732">Signal</keyword>
<organism evidence="12 13">
    <name type="scientific">Alkalicella caledoniensis</name>
    <dbReference type="NCBI Taxonomy" id="2731377"/>
    <lineage>
        <taxon>Bacteria</taxon>
        <taxon>Bacillati</taxon>
        <taxon>Bacillota</taxon>
        <taxon>Clostridia</taxon>
        <taxon>Eubacteriales</taxon>
        <taxon>Proteinivoracaceae</taxon>
        <taxon>Alkalicella</taxon>
    </lineage>
</organism>
<keyword evidence="6" id="KW-0564">Palmitate</keyword>
<dbReference type="EMBL" id="CP058559">
    <property type="protein sequence ID" value="QNO15992.1"/>
    <property type="molecule type" value="Genomic_DNA"/>
</dbReference>
<dbReference type="NCBIfam" id="TIGR02887">
    <property type="entry name" value="spore_ger_x_C"/>
    <property type="match status" value="1"/>
</dbReference>
<dbReference type="GO" id="GO:0009847">
    <property type="term" value="P:spore germination"/>
    <property type="evidence" value="ECO:0007669"/>
    <property type="project" value="InterPro"/>
</dbReference>
<evidence type="ECO:0000256" key="8">
    <source>
        <dbReference type="SAM" id="Coils"/>
    </source>
</evidence>
<feature type="domain" description="Spore germination GerAC-like C-terminal" evidence="10">
    <location>
        <begin position="203"/>
        <end position="365"/>
    </location>
</feature>
<evidence type="ECO:0000313" key="13">
    <source>
        <dbReference type="Proteomes" id="UP000516160"/>
    </source>
</evidence>
<keyword evidence="5" id="KW-0472">Membrane</keyword>
<accession>A0A7G9WBD0</accession>
<dbReference type="Proteomes" id="UP000516160">
    <property type="component" value="Chromosome"/>
</dbReference>
<evidence type="ECO:0000259" key="11">
    <source>
        <dbReference type="Pfam" id="PF25198"/>
    </source>
</evidence>
<sequence length="368" mass="41860">MKRKSKFIVLSIGLIFMLSACWDARNIDDLYLVFAIGIDISKDSEDQYLVTIVSPTVDPEAQESKIEISSVSNTLRNAQDNIQNKSSRRITFNNTKMFILGEDVAKQGIRRHLDTLVRDPESRGTIRMIVTEGRATDLMNIEPKFAPLVSLYLFDLVHNSFFTSTVPFTTVREFNNDLHTDGIEPTVPYLKYGNTKEEQIVNSTAIFEKDKMIGTLTHDESVAFALLKARARDGFLTSHLPDSESDYVTIRKLGGKNRIIAKVVDDNIFIDHYITIDAAITEQTSPLPLDQDVIRRLEKVFAYQVKLMCEEIVNKLQNDFKVDSIGYGKNVRAYHPNYFDGEKWNETFQDVDINIVTKINIVSIGTIE</sequence>
<dbReference type="InterPro" id="IPR008844">
    <property type="entry name" value="Spore_GerAC-like"/>
</dbReference>
<dbReference type="PANTHER" id="PTHR35789:SF1">
    <property type="entry name" value="SPORE GERMINATION PROTEIN B3"/>
    <property type="match status" value="1"/>
</dbReference>
<feature type="signal peptide" evidence="9">
    <location>
        <begin position="1"/>
        <end position="20"/>
    </location>
</feature>
<dbReference type="RefSeq" id="WP_213166390.1">
    <property type="nucleotide sequence ID" value="NZ_CP058559.1"/>
</dbReference>
<comment type="subcellular location">
    <subcellularLocation>
        <location evidence="1">Membrane</location>
        <topology evidence="1">Lipid-anchor</topology>
    </subcellularLocation>
</comment>
<evidence type="ECO:0000256" key="1">
    <source>
        <dbReference type="ARBA" id="ARBA00004635"/>
    </source>
</evidence>
<keyword evidence="8" id="KW-0175">Coiled coil</keyword>
<name>A0A7G9WBD0_ALKCA</name>